<feature type="DNA-binding region" description="H-T-H motif" evidence="2">
    <location>
        <begin position="20"/>
        <end position="39"/>
    </location>
</feature>
<evidence type="ECO:0000256" key="1">
    <source>
        <dbReference type="ARBA" id="ARBA00023125"/>
    </source>
</evidence>
<dbReference type="GO" id="GO:0003677">
    <property type="term" value="F:DNA binding"/>
    <property type="evidence" value="ECO:0007669"/>
    <property type="project" value="UniProtKB-UniRule"/>
</dbReference>
<accession>A0A1H6EVI4</accession>
<dbReference type="AlphaFoldDB" id="A0A1H6EVI4"/>
<evidence type="ECO:0000259" key="3">
    <source>
        <dbReference type="PROSITE" id="PS50977"/>
    </source>
</evidence>
<evidence type="ECO:0000256" key="2">
    <source>
        <dbReference type="PROSITE-ProRule" id="PRU00335"/>
    </source>
</evidence>
<dbReference type="SUPFAM" id="SSF46689">
    <property type="entry name" value="Homeodomain-like"/>
    <property type="match status" value="1"/>
</dbReference>
<evidence type="ECO:0000313" key="5">
    <source>
        <dbReference type="Proteomes" id="UP000236732"/>
    </source>
</evidence>
<dbReference type="Pfam" id="PF00440">
    <property type="entry name" value="TetR_N"/>
    <property type="match status" value="1"/>
</dbReference>
<dbReference type="Gene3D" id="1.10.357.10">
    <property type="entry name" value="Tetracycline Repressor, domain 2"/>
    <property type="match status" value="1"/>
</dbReference>
<gene>
    <name evidence="4" type="ORF">SAMN05444920_11848</name>
</gene>
<dbReference type="EMBL" id="FNVT01000018">
    <property type="protein sequence ID" value="SEH00859.1"/>
    <property type="molecule type" value="Genomic_DNA"/>
</dbReference>
<dbReference type="PROSITE" id="PS50977">
    <property type="entry name" value="HTH_TETR_2"/>
    <property type="match status" value="1"/>
</dbReference>
<dbReference type="Pfam" id="PF21306">
    <property type="entry name" value="TetR_C_40"/>
    <property type="match status" value="1"/>
</dbReference>
<protein>
    <submittedName>
        <fullName evidence="4">DNA-binding transcriptional regulator, AcrR family</fullName>
    </submittedName>
</protein>
<dbReference type="InterPro" id="IPR001647">
    <property type="entry name" value="HTH_TetR"/>
</dbReference>
<name>A0A1H6EVI4_9ACTN</name>
<dbReference type="RefSeq" id="WP_200824633.1">
    <property type="nucleotide sequence ID" value="NZ_FNVT01000018.1"/>
</dbReference>
<sequence length="198" mass="21109">MALIEAAQEIYAERGDLDVSIQQITEAADVGFGSFSNHFSSKAELLDAAIAQALESHAAWLENMLSNVADPAEVFATSMRLTGRLIRTRPRIARVLMSGRGALLAASYGHAPRARRDIEAAVAAGRFKTEDIGVALACTAGSLIATMHLCGVDPKTSVDHVADQTVLNMLRMFGMEDAEAHRIVTLPLPPDEGPVTAI</sequence>
<evidence type="ECO:0000313" key="4">
    <source>
        <dbReference type="EMBL" id="SEH00859.1"/>
    </source>
</evidence>
<organism evidence="4 5">
    <name type="scientific">Nonomuraea solani</name>
    <dbReference type="NCBI Taxonomy" id="1144553"/>
    <lineage>
        <taxon>Bacteria</taxon>
        <taxon>Bacillati</taxon>
        <taxon>Actinomycetota</taxon>
        <taxon>Actinomycetes</taxon>
        <taxon>Streptosporangiales</taxon>
        <taxon>Streptosporangiaceae</taxon>
        <taxon>Nonomuraea</taxon>
    </lineage>
</organism>
<dbReference type="InterPro" id="IPR049513">
    <property type="entry name" value="TetR_C_40"/>
</dbReference>
<reference evidence="4 5" key="1">
    <citation type="submission" date="2016-10" db="EMBL/GenBank/DDBJ databases">
        <authorList>
            <person name="de Groot N.N."/>
        </authorList>
    </citation>
    <scope>NUCLEOTIDE SEQUENCE [LARGE SCALE GENOMIC DNA]</scope>
    <source>
        <strain evidence="4 5">CGMCC 4.7037</strain>
    </source>
</reference>
<dbReference type="Proteomes" id="UP000236732">
    <property type="component" value="Unassembled WGS sequence"/>
</dbReference>
<dbReference type="PRINTS" id="PR00455">
    <property type="entry name" value="HTHTETR"/>
</dbReference>
<dbReference type="InterPro" id="IPR009057">
    <property type="entry name" value="Homeodomain-like_sf"/>
</dbReference>
<keyword evidence="1 2" id="KW-0238">DNA-binding</keyword>
<keyword evidence="5" id="KW-1185">Reference proteome</keyword>
<proteinExistence type="predicted"/>
<feature type="domain" description="HTH tetR-type" evidence="3">
    <location>
        <begin position="1"/>
        <end position="57"/>
    </location>
</feature>